<keyword evidence="3 5" id="KW-1133">Transmembrane helix</keyword>
<feature type="transmembrane region" description="Helical" evidence="5">
    <location>
        <begin position="40"/>
        <end position="57"/>
    </location>
</feature>
<dbReference type="InterPro" id="IPR006260">
    <property type="entry name" value="TonB/TolA_C"/>
</dbReference>
<keyword evidence="4 5" id="KW-0472">Membrane</keyword>
<dbReference type="Pfam" id="PF03544">
    <property type="entry name" value="TonB_C"/>
    <property type="match status" value="1"/>
</dbReference>
<feature type="transmembrane region" description="Helical" evidence="5">
    <location>
        <begin position="180"/>
        <end position="202"/>
    </location>
</feature>
<comment type="subcellular location">
    <subcellularLocation>
        <location evidence="5">Cell inner membrane</location>
        <topology evidence="5">Single-pass membrane protein</topology>
        <orientation evidence="5">Periplasmic side</orientation>
    </subcellularLocation>
    <subcellularLocation>
        <location evidence="1">Membrane</location>
        <topology evidence="1">Single-pass membrane protein</topology>
    </subcellularLocation>
</comment>
<gene>
    <name evidence="7" type="ORF">BET10_05415</name>
</gene>
<name>A0A1S1MZA1_9GAMM</name>
<dbReference type="GO" id="GO:0005886">
    <property type="term" value="C:plasma membrane"/>
    <property type="evidence" value="ECO:0007669"/>
    <property type="project" value="UniProtKB-SubCell"/>
</dbReference>
<dbReference type="Proteomes" id="UP000179786">
    <property type="component" value="Unassembled WGS sequence"/>
</dbReference>
<evidence type="ECO:0000313" key="7">
    <source>
        <dbReference type="EMBL" id="OHU92491.1"/>
    </source>
</evidence>
<dbReference type="GO" id="GO:0015891">
    <property type="term" value="P:siderophore transport"/>
    <property type="evidence" value="ECO:0007669"/>
    <property type="project" value="InterPro"/>
</dbReference>
<comment type="caution">
    <text evidence="5">Lacks conserved residue(s) required for the propagation of feature annotation.</text>
</comment>
<proteinExistence type="inferred from homology"/>
<evidence type="ECO:0000256" key="2">
    <source>
        <dbReference type="ARBA" id="ARBA00022692"/>
    </source>
</evidence>
<dbReference type="EMBL" id="MKJU01000007">
    <property type="protein sequence ID" value="OHU92491.1"/>
    <property type="molecule type" value="Genomic_DNA"/>
</dbReference>
<dbReference type="NCBIfam" id="TIGR01352">
    <property type="entry name" value="tonB_Cterm"/>
    <property type="match status" value="1"/>
</dbReference>
<dbReference type="GO" id="GO:0015031">
    <property type="term" value="P:protein transport"/>
    <property type="evidence" value="ECO:0007669"/>
    <property type="project" value="UniProtKB-UniRule"/>
</dbReference>
<dbReference type="GO" id="GO:0055085">
    <property type="term" value="P:transmembrane transport"/>
    <property type="evidence" value="ECO:0007669"/>
    <property type="project" value="InterPro"/>
</dbReference>
<dbReference type="InterPro" id="IPR052173">
    <property type="entry name" value="Beta-lactam_resp_regulator"/>
</dbReference>
<evidence type="ECO:0000256" key="3">
    <source>
        <dbReference type="ARBA" id="ARBA00022989"/>
    </source>
</evidence>
<dbReference type="InterPro" id="IPR037682">
    <property type="entry name" value="TonB_C"/>
</dbReference>
<keyword evidence="5" id="KW-0653">Protein transport</keyword>
<dbReference type="InterPro" id="IPR003538">
    <property type="entry name" value="TonB"/>
</dbReference>
<keyword evidence="5" id="KW-0735">Signal-anchor</keyword>
<dbReference type="PROSITE" id="PS52015">
    <property type="entry name" value="TONB_CTD"/>
    <property type="match status" value="1"/>
</dbReference>
<feature type="transmembrane region" description="Helical" evidence="5">
    <location>
        <begin position="85"/>
        <end position="106"/>
    </location>
</feature>
<dbReference type="AlphaFoldDB" id="A0A1S1MZA1"/>
<feature type="domain" description="TonB C-terminal" evidence="6">
    <location>
        <begin position="300"/>
        <end position="392"/>
    </location>
</feature>
<dbReference type="GO" id="GO:0031992">
    <property type="term" value="F:energy transducer activity"/>
    <property type="evidence" value="ECO:0007669"/>
    <property type="project" value="InterPro"/>
</dbReference>
<dbReference type="RefSeq" id="WP_070983468.1">
    <property type="nucleotide sequence ID" value="NZ_MKJU01000007.1"/>
</dbReference>
<dbReference type="STRING" id="1859457.BET10_05415"/>
<dbReference type="SUPFAM" id="SSF74653">
    <property type="entry name" value="TolA/TonB C-terminal domain"/>
    <property type="match status" value="1"/>
</dbReference>
<dbReference type="Gene3D" id="3.30.2420.10">
    <property type="entry name" value="TonB"/>
    <property type="match status" value="1"/>
</dbReference>
<dbReference type="Pfam" id="PF05569">
    <property type="entry name" value="Peptidase_M56"/>
    <property type="match status" value="1"/>
</dbReference>
<dbReference type="PANTHER" id="PTHR34978:SF3">
    <property type="entry name" value="SLR0241 PROTEIN"/>
    <property type="match status" value="1"/>
</dbReference>
<keyword evidence="2 5" id="KW-0812">Transmembrane</keyword>
<sequence length="405" mass="45970">MLNSMFDWVFNINNQLLISAIVIALMMLQKHTSQWLGSRLIYNLWWVLPLSLVAMMLPNELKPIASETISYFRITTQPHHFAPQWQFSIAGAYWCIAAVLLLWVLYQHYQFIQALNIKAPTQQLQGQPVYTSTQVATPMVVGLWQPKIVLPDDYAHQFDPDTLTLLMEHELTHIRRFDNLANLALLLLCISCWFNPVLWLGYQNFRKTQELACDAAVLQQKTTHQQLTYAKALVRCAENSRAGTLIYAYYGDKQTMVQRLKQLQSITTPSLGVKVLALVLASSSLSAMALAKSTEQLAHKKTSEVRPVMRIEPIYPAEAANAGQTGYVTLQFTIDGRGHTNNIEIVDAQPKGVFEQSAVNALRQWQYTSASDTTKRYTVQLDYAMGNEVTADQQKVKHERIKVAH</sequence>
<reference evidence="7 8" key="1">
    <citation type="submission" date="2016-09" db="EMBL/GenBank/DDBJ databases">
        <title>Pseudoalteromonas amylolytica sp. nov., isolated from the surface seawater.</title>
        <authorList>
            <person name="Wu Y.-H."/>
            <person name="Cheng H."/>
            <person name="Jin X.-B."/>
            <person name="Wang C.-S."/>
            <person name="Xu X.-W."/>
        </authorList>
    </citation>
    <scope>NUCLEOTIDE SEQUENCE [LARGE SCALE GENOMIC DNA]</scope>
    <source>
        <strain evidence="7 8">JW1</strain>
    </source>
</reference>
<accession>A0A1S1MZA1</accession>
<dbReference type="InterPro" id="IPR008756">
    <property type="entry name" value="Peptidase_M56"/>
</dbReference>
<keyword evidence="5" id="KW-0997">Cell inner membrane</keyword>
<comment type="function">
    <text evidence="5">Interacts with outer membrane receptor proteins that carry out high-affinity binding and energy dependent uptake into the periplasmic space of specific substrates. It could act to transduce energy from the cytoplasmic membrane to specific energy-requiring processes in the outer membrane, resulting in the release into the periplasm of ligands bound by these outer membrane proteins.</text>
</comment>
<dbReference type="CDD" id="cd07341">
    <property type="entry name" value="M56_BlaR1_MecR1_like"/>
    <property type="match status" value="1"/>
</dbReference>
<protein>
    <recommendedName>
        <fullName evidence="5">Protein TonB</fullName>
    </recommendedName>
</protein>
<evidence type="ECO:0000256" key="5">
    <source>
        <dbReference type="RuleBase" id="RU362123"/>
    </source>
</evidence>
<dbReference type="PANTHER" id="PTHR34978">
    <property type="entry name" value="POSSIBLE SENSOR-TRANSDUCER PROTEIN BLAR"/>
    <property type="match status" value="1"/>
</dbReference>
<dbReference type="OrthoDB" id="1628901at2"/>
<keyword evidence="5" id="KW-0813">Transport</keyword>
<organism evidence="7 8">
    <name type="scientific">Pseudoalteromonas amylolytica</name>
    <dbReference type="NCBI Taxonomy" id="1859457"/>
    <lineage>
        <taxon>Bacteria</taxon>
        <taxon>Pseudomonadati</taxon>
        <taxon>Pseudomonadota</taxon>
        <taxon>Gammaproteobacteria</taxon>
        <taxon>Alteromonadales</taxon>
        <taxon>Pseudoalteromonadaceae</taxon>
        <taxon>Pseudoalteromonas</taxon>
    </lineage>
</organism>
<dbReference type="GO" id="GO:0030288">
    <property type="term" value="C:outer membrane-bounded periplasmic space"/>
    <property type="evidence" value="ECO:0007669"/>
    <property type="project" value="InterPro"/>
</dbReference>
<evidence type="ECO:0000256" key="1">
    <source>
        <dbReference type="ARBA" id="ARBA00004167"/>
    </source>
</evidence>
<keyword evidence="5" id="KW-1003">Cell membrane</keyword>
<comment type="similarity">
    <text evidence="5">Belongs to the TonB family.</text>
</comment>
<comment type="caution">
    <text evidence="7">The sequence shown here is derived from an EMBL/GenBank/DDBJ whole genome shotgun (WGS) entry which is preliminary data.</text>
</comment>
<evidence type="ECO:0000259" key="6">
    <source>
        <dbReference type="PROSITE" id="PS52015"/>
    </source>
</evidence>
<evidence type="ECO:0000313" key="8">
    <source>
        <dbReference type="Proteomes" id="UP000179786"/>
    </source>
</evidence>
<evidence type="ECO:0000256" key="4">
    <source>
        <dbReference type="ARBA" id="ARBA00023136"/>
    </source>
</evidence>
<keyword evidence="8" id="KW-1185">Reference proteome</keyword>
<dbReference type="PRINTS" id="PR01374">
    <property type="entry name" value="TONBPROTEIN"/>
</dbReference>
<feature type="transmembrane region" description="Helical" evidence="5">
    <location>
        <begin position="12"/>
        <end position="28"/>
    </location>
</feature>